<dbReference type="AlphaFoldDB" id="A0A927QYN8"/>
<dbReference type="RefSeq" id="WP_192766721.1">
    <property type="nucleotide sequence ID" value="NZ_JADBEB010000001.1"/>
</dbReference>
<protein>
    <recommendedName>
        <fullName evidence="4">Secreted protein</fullName>
    </recommendedName>
</protein>
<accession>A0A927QYN8</accession>
<comment type="caution">
    <text evidence="2">The sequence shown here is derived from an EMBL/GenBank/DDBJ whole genome shotgun (WGS) entry which is preliminary data.</text>
</comment>
<organism evidence="2 3">
    <name type="scientific">Plantactinospora soyae</name>
    <dbReference type="NCBI Taxonomy" id="1544732"/>
    <lineage>
        <taxon>Bacteria</taxon>
        <taxon>Bacillati</taxon>
        <taxon>Actinomycetota</taxon>
        <taxon>Actinomycetes</taxon>
        <taxon>Micromonosporales</taxon>
        <taxon>Micromonosporaceae</taxon>
        <taxon>Plantactinospora</taxon>
    </lineage>
</organism>
<feature type="chain" id="PRO_5039698761" description="Secreted protein" evidence="1">
    <location>
        <begin position="25"/>
        <end position="160"/>
    </location>
</feature>
<evidence type="ECO:0000256" key="1">
    <source>
        <dbReference type="SAM" id="SignalP"/>
    </source>
</evidence>
<name>A0A927QYN8_9ACTN</name>
<evidence type="ECO:0000313" key="3">
    <source>
        <dbReference type="Proteomes" id="UP000649753"/>
    </source>
</evidence>
<keyword evidence="3" id="KW-1185">Reference proteome</keyword>
<sequence>MKKRMLLLSGAAMIAMSLSGQTAAAAAATPAPATPVVTKTKVSAPSAAPASSAAPAASCPVVRYGYTGNAMCYTWAMDVDWYGDGRRLETFLVAPNRTVWHAWPGSGGWRLMPGNKTADDMENAWWSGTTRNISVWVNHPTVFWCISDPGSGWTGVWRDC</sequence>
<evidence type="ECO:0008006" key="4">
    <source>
        <dbReference type="Google" id="ProtNLM"/>
    </source>
</evidence>
<dbReference type="EMBL" id="JADBEB010000001">
    <property type="protein sequence ID" value="MBE1486748.1"/>
    <property type="molecule type" value="Genomic_DNA"/>
</dbReference>
<evidence type="ECO:0000313" key="2">
    <source>
        <dbReference type="EMBL" id="MBE1486748.1"/>
    </source>
</evidence>
<proteinExistence type="predicted"/>
<keyword evidence="1" id="KW-0732">Signal</keyword>
<gene>
    <name evidence="2" type="ORF">H4W31_002386</name>
</gene>
<feature type="signal peptide" evidence="1">
    <location>
        <begin position="1"/>
        <end position="24"/>
    </location>
</feature>
<reference evidence="2" key="1">
    <citation type="submission" date="2020-10" db="EMBL/GenBank/DDBJ databases">
        <title>Sequencing the genomes of 1000 actinobacteria strains.</title>
        <authorList>
            <person name="Klenk H.-P."/>
        </authorList>
    </citation>
    <scope>NUCLEOTIDE SEQUENCE</scope>
    <source>
        <strain evidence="2">DSM 46832</strain>
    </source>
</reference>
<dbReference type="Proteomes" id="UP000649753">
    <property type="component" value="Unassembled WGS sequence"/>
</dbReference>